<proteinExistence type="inferred from homology"/>
<dbReference type="PROSITE" id="PS00065">
    <property type="entry name" value="D_2_HYDROXYACID_DH_1"/>
    <property type="match status" value="1"/>
</dbReference>
<dbReference type="EMBL" id="CASHTH010003109">
    <property type="protein sequence ID" value="CAI8040410.1"/>
    <property type="molecule type" value="Genomic_DNA"/>
</dbReference>
<dbReference type="GO" id="GO:0005829">
    <property type="term" value="C:cytosol"/>
    <property type="evidence" value="ECO:0007669"/>
    <property type="project" value="TreeGrafter"/>
</dbReference>
<accession>A0AA35T263</accession>
<keyword evidence="2" id="KW-0560">Oxidoreductase</keyword>
<feature type="domain" description="D-isomer specific 2-hydroxyacid dehydrogenase NAD-binding" evidence="5">
    <location>
        <begin position="1"/>
        <end position="181"/>
    </location>
</feature>
<dbReference type="FunFam" id="3.40.50.720:FF:000203">
    <property type="entry name" value="D-3-phosphoglycerate dehydrogenase (SerA)"/>
    <property type="match status" value="1"/>
</dbReference>
<dbReference type="GO" id="GO:0030267">
    <property type="term" value="F:glyoxylate reductase (NADPH) activity"/>
    <property type="evidence" value="ECO:0007669"/>
    <property type="project" value="TreeGrafter"/>
</dbReference>
<dbReference type="SUPFAM" id="SSF51735">
    <property type="entry name" value="NAD(P)-binding Rossmann-fold domains"/>
    <property type="match status" value="1"/>
</dbReference>
<dbReference type="Pfam" id="PF02826">
    <property type="entry name" value="2-Hacid_dh_C"/>
    <property type="match status" value="1"/>
</dbReference>
<dbReference type="Proteomes" id="UP001174909">
    <property type="component" value="Unassembled WGS sequence"/>
</dbReference>
<keyword evidence="3" id="KW-0520">NAD</keyword>
<name>A0AA35T263_GEOBA</name>
<sequence>MLMLAVYKRVSRSIEGARDGRWQAPAKTGRYGQLFELTHKTVGIVGVGHIGSLVARRLRGFETTTLYHDVRALPPDIERELEVTRVPLDELLERSDIVTAHMPLNSATRGMFSSREFNLMQPQAIFINTCRGPVHDEDALIAALSNGDIRAAGLDVTEVEPTPADNPLLNMENVIVTPHIAGSTEERVDRALEFSYGNARRVLNGDKPLSPGGYPGLSQPRPCSSHPAF</sequence>
<evidence type="ECO:0000256" key="4">
    <source>
        <dbReference type="SAM" id="MobiDB-lite"/>
    </source>
</evidence>
<reference evidence="6" key="1">
    <citation type="submission" date="2023-03" db="EMBL/GenBank/DDBJ databases">
        <authorList>
            <person name="Steffen K."/>
            <person name="Cardenas P."/>
        </authorList>
    </citation>
    <scope>NUCLEOTIDE SEQUENCE</scope>
</reference>
<dbReference type="GO" id="GO:0016618">
    <property type="term" value="F:hydroxypyruvate reductase [NAD(P)H] activity"/>
    <property type="evidence" value="ECO:0007669"/>
    <property type="project" value="TreeGrafter"/>
</dbReference>
<comment type="caution">
    <text evidence="6">The sequence shown here is derived from an EMBL/GenBank/DDBJ whole genome shotgun (WGS) entry which is preliminary data.</text>
</comment>
<organism evidence="6 7">
    <name type="scientific">Geodia barretti</name>
    <name type="common">Barrett's horny sponge</name>
    <dbReference type="NCBI Taxonomy" id="519541"/>
    <lineage>
        <taxon>Eukaryota</taxon>
        <taxon>Metazoa</taxon>
        <taxon>Porifera</taxon>
        <taxon>Demospongiae</taxon>
        <taxon>Heteroscleromorpha</taxon>
        <taxon>Tetractinellida</taxon>
        <taxon>Astrophorina</taxon>
        <taxon>Geodiidae</taxon>
        <taxon>Geodia</taxon>
    </lineage>
</organism>
<dbReference type="PANTHER" id="PTHR10996">
    <property type="entry name" value="2-HYDROXYACID DEHYDROGENASE-RELATED"/>
    <property type="match status" value="1"/>
</dbReference>
<keyword evidence="7" id="KW-1185">Reference proteome</keyword>
<dbReference type="InterPro" id="IPR006140">
    <property type="entry name" value="D-isomer_DH_NAD-bd"/>
</dbReference>
<dbReference type="PANTHER" id="PTHR10996:SF178">
    <property type="entry name" value="2-HYDROXYACID DEHYDROGENASE YGL185C-RELATED"/>
    <property type="match status" value="1"/>
</dbReference>
<evidence type="ECO:0000259" key="5">
    <source>
        <dbReference type="Pfam" id="PF02826"/>
    </source>
</evidence>
<comment type="similarity">
    <text evidence="1">Belongs to the D-isomer specific 2-hydroxyacid dehydrogenase family.</text>
</comment>
<dbReference type="GO" id="GO:0051287">
    <property type="term" value="F:NAD binding"/>
    <property type="evidence" value="ECO:0007669"/>
    <property type="project" value="InterPro"/>
</dbReference>
<evidence type="ECO:0000256" key="3">
    <source>
        <dbReference type="ARBA" id="ARBA00023027"/>
    </source>
</evidence>
<feature type="region of interest" description="Disordered" evidence="4">
    <location>
        <begin position="205"/>
        <end position="229"/>
    </location>
</feature>
<evidence type="ECO:0000256" key="2">
    <source>
        <dbReference type="ARBA" id="ARBA00023002"/>
    </source>
</evidence>
<dbReference type="InterPro" id="IPR036291">
    <property type="entry name" value="NAD(P)-bd_dom_sf"/>
</dbReference>
<evidence type="ECO:0000256" key="1">
    <source>
        <dbReference type="ARBA" id="ARBA00005854"/>
    </source>
</evidence>
<dbReference type="InterPro" id="IPR029752">
    <property type="entry name" value="D-isomer_DH_CS1"/>
</dbReference>
<evidence type="ECO:0000313" key="6">
    <source>
        <dbReference type="EMBL" id="CAI8040410.1"/>
    </source>
</evidence>
<dbReference type="AlphaFoldDB" id="A0AA35T263"/>
<protein>
    <submittedName>
        <fullName evidence="6">Glyoxylate/hydroxypyruvate reductase B</fullName>
    </submittedName>
</protein>
<dbReference type="InterPro" id="IPR050223">
    <property type="entry name" value="D-isomer_2-hydroxyacid_DH"/>
</dbReference>
<dbReference type="Gene3D" id="3.40.50.720">
    <property type="entry name" value="NAD(P)-binding Rossmann-like Domain"/>
    <property type="match status" value="1"/>
</dbReference>
<evidence type="ECO:0000313" key="7">
    <source>
        <dbReference type="Proteomes" id="UP001174909"/>
    </source>
</evidence>
<gene>
    <name evidence="6" type="ORF">GBAR_LOCUS22529</name>
</gene>